<evidence type="ECO:0000313" key="10">
    <source>
        <dbReference type="Proteomes" id="UP000243205"/>
    </source>
</evidence>
<dbReference type="GO" id="GO:0009279">
    <property type="term" value="C:cell outer membrane"/>
    <property type="evidence" value="ECO:0007669"/>
    <property type="project" value="UniProtKB-SubCell"/>
</dbReference>
<comment type="subcellular location">
    <subcellularLocation>
        <location evidence="7">Cell outer membrane</location>
        <topology evidence="7">Lipid-anchor</topology>
    </subcellularLocation>
    <subcellularLocation>
        <location evidence="7">Bacterial flagellum basal body</location>
    </subcellularLocation>
</comment>
<dbReference type="PANTHER" id="PTHR34933">
    <property type="entry name" value="FLAGELLAR L-RING PROTEIN"/>
    <property type="match status" value="1"/>
</dbReference>
<keyword evidence="6 7" id="KW-0998">Cell outer membrane</keyword>
<evidence type="ECO:0000256" key="6">
    <source>
        <dbReference type="ARBA" id="ARBA00023237"/>
    </source>
</evidence>
<comment type="function">
    <text evidence="1 7">Assembles around the rod to form the L-ring and probably protects the motor/basal body from shearing forces during rotation.</text>
</comment>
<organism evidence="9 10">
    <name type="scientific">Desulfuromonas thiophila</name>
    <dbReference type="NCBI Taxonomy" id="57664"/>
    <lineage>
        <taxon>Bacteria</taxon>
        <taxon>Pseudomonadati</taxon>
        <taxon>Thermodesulfobacteriota</taxon>
        <taxon>Desulfuromonadia</taxon>
        <taxon>Desulfuromonadales</taxon>
        <taxon>Desulfuromonadaceae</taxon>
        <taxon>Desulfuromonas</taxon>
    </lineage>
</organism>
<keyword evidence="3 7" id="KW-0732">Signal</keyword>
<name>A0A1G7BK74_9BACT</name>
<keyword evidence="4 7" id="KW-0472">Membrane</keyword>
<keyword evidence="9" id="KW-0969">Cilium</keyword>
<comment type="subunit">
    <text evidence="7">The basal body constitutes a major portion of the flagellar organelle and consists of four rings (L,P,S, and M) mounted on a central rod.</text>
</comment>
<evidence type="ECO:0000256" key="4">
    <source>
        <dbReference type="ARBA" id="ARBA00023136"/>
    </source>
</evidence>
<reference evidence="10" key="1">
    <citation type="submission" date="2016-10" db="EMBL/GenBank/DDBJ databases">
        <authorList>
            <person name="Varghese N."/>
            <person name="Submissions S."/>
        </authorList>
    </citation>
    <scope>NUCLEOTIDE SEQUENCE [LARGE SCALE GENOMIC DNA]</scope>
    <source>
        <strain evidence="10">DSM 8987</strain>
    </source>
</reference>
<dbReference type="Pfam" id="PF02107">
    <property type="entry name" value="FlgH"/>
    <property type="match status" value="1"/>
</dbReference>
<evidence type="ECO:0000256" key="1">
    <source>
        <dbReference type="ARBA" id="ARBA00002591"/>
    </source>
</evidence>
<dbReference type="Proteomes" id="UP000243205">
    <property type="component" value="Unassembled WGS sequence"/>
</dbReference>
<keyword evidence="9" id="KW-0966">Cell projection</keyword>
<evidence type="ECO:0000256" key="5">
    <source>
        <dbReference type="ARBA" id="ARBA00023143"/>
    </source>
</evidence>
<dbReference type="GO" id="GO:0009427">
    <property type="term" value="C:bacterial-type flagellum basal body, distal rod, L ring"/>
    <property type="evidence" value="ECO:0007669"/>
    <property type="project" value="InterPro"/>
</dbReference>
<dbReference type="PROSITE" id="PS51257">
    <property type="entry name" value="PROKAR_LIPOPROTEIN"/>
    <property type="match status" value="1"/>
</dbReference>
<protein>
    <recommendedName>
        <fullName evidence="7">Flagellar L-ring protein</fullName>
    </recommendedName>
    <alternativeName>
        <fullName evidence="7">Basal body L-ring protein</fullName>
    </alternativeName>
</protein>
<dbReference type="PRINTS" id="PR01008">
    <property type="entry name" value="FLGLRINGFLGH"/>
</dbReference>
<accession>A0A1G7BK74</accession>
<evidence type="ECO:0000313" key="9">
    <source>
        <dbReference type="EMBL" id="SDE26685.1"/>
    </source>
</evidence>
<dbReference type="PANTHER" id="PTHR34933:SF1">
    <property type="entry name" value="FLAGELLAR L-RING PROTEIN"/>
    <property type="match status" value="1"/>
</dbReference>
<evidence type="ECO:0000256" key="7">
    <source>
        <dbReference type="HAMAP-Rule" id="MF_00415"/>
    </source>
</evidence>
<keyword evidence="9" id="KW-0282">Flagellum</keyword>
<gene>
    <name evidence="7" type="primary">flgH</name>
    <name evidence="9" type="ORF">SAMN05661003_10653</name>
</gene>
<keyword evidence="10" id="KW-1185">Reference proteome</keyword>
<dbReference type="HAMAP" id="MF_00415">
    <property type="entry name" value="FlgH"/>
    <property type="match status" value="1"/>
</dbReference>
<dbReference type="AlphaFoldDB" id="A0A1G7BK74"/>
<dbReference type="InterPro" id="IPR000527">
    <property type="entry name" value="Flag_Lring"/>
</dbReference>
<keyword evidence="7" id="KW-0449">Lipoprotein</keyword>
<proteinExistence type="inferred from homology"/>
<dbReference type="RefSeq" id="WP_092077951.1">
    <property type="nucleotide sequence ID" value="NZ_CALFZY010000006.1"/>
</dbReference>
<sequence length="245" mass="25880">MRFLLPTLHFSRPACCLWSGLPFLALAALAGGCAPATRSVPETKAAISEPPPVIVAPAPQTPGSLWTTGQGSLFVDNRACRIGDILTVTIREQAQASKEATTSTGRSSNASADITSLFGLETNIAKLGGGIDPASLVSAGYSNDFKGSGTTTRKEDLVATITTQVVEVLPNGNMRIAGSKTVTVNHEQQLIHLTGIVRQQDISPANEIDSQYILDANIVYAGNGVIDEKQKPGWLVRLLDRVAPF</sequence>
<keyword evidence="5 7" id="KW-0975">Bacterial flagellum</keyword>
<evidence type="ECO:0000256" key="8">
    <source>
        <dbReference type="SAM" id="SignalP"/>
    </source>
</evidence>
<feature type="chain" id="PRO_5017179172" description="Flagellar L-ring protein" evidence="8">
    <location>
        <begin position="28"/>
        <end position="245"/>
    </location>
</feature>
<dbReference type="STRING" id="57664.SAMN05661003_10653"/>
<dbReference type="OrthoDB" id="9789227at2"/>
<feature type="signal peptide" evidence="8">
    <location>
        <begin position="1"/>
        <end position="27"/>
    </location>
</feature>
<dbReference type="GO" id="GO:0071973">
    <property type="term" value="P:bacterial-type flagellum-dependent cell motility"/>
    <property type="evidence" value="ECO:0007669"/>
    <property type="project" value="InterPro"/>
</dbReference>
<dbReference type="GO" id="GO:0003774">
    <property type="term" value="F:cytoskeletal motor activity"/>
    <property type="evidence" value="ECO:0007669"/>
    <property type="project" value="InterPro"/>
</dbReference>
<comment type="similarity">
    <text evidence="2 7">Belongs to the FlgH family.</text>
</comment>
<evidence type="ECO:0000256" key="3">
    <source>
        <dbReference type="ARBA" id="ARBA00022729"/>
    </source>
</evidence>
<evidence type="ECO:0000256" key="2">
    <source>
        <dbReference type="ARBA" id="ARBA00006929"/>
    </source>
</evidence>
<dbReference type="EMBL" id="FNAQ01000006">
    <property type="protein sequence ID" value="SDE26685.1"/>
    <property type="molecule type" value="Genomic_DNA"/>
</dbReference>